<name>A0ABW8YIS4_9SPHN</name>
<evidence type="ECO:0000313" key="2">
    <source>
        <dbReference type="Proteomes" id="UP001629244"/>
    </source>
</evidence>
<dbReference type="Proteomes" id="UP001629244">
    <property type="component" value="Unassembled WGS sequence"/>
</dbReference>
<evidence type="ECO:0000313" key="1">
    <source>
        <dbReference type="EMBL" id="MFL9839884.1"/>
    </source>
</evidence>
<organism evidence="1 2">
    <name type="scientific">Sphingomonas plantiphila</name>
    <dbReference type="NCBI Taxonomy" id="3163295"/>
    <lineage>
        <taxon>Bacteria</taxon>
        <taxon>Pseudomonadati</taxon>
        <taxon>Pseudomonadota</taxon>
        <taxon>Alphaproteobacteria</taxon>
        <taxon>Sphingomonadales</taxon>
        <taxon>Sphingomonadaceae</taxon>
        <taxon>Sphingomonas</taxon>
    </lineage>
</organism>
<proteinExistence type="predicted"/>
<keyword evidence="2" id="KW-1185">Reference proteome</keyword>
<dbReference type="EMBL" id="JBELQC010000001">
    <property type="protein sequence ID" value="MFL9839884.1"/>
    <property type="molecule type" value="Genomic_DNA"/>
</dbReference>
<evidence type="ECO:0008006" key="3">
    <source>
        <dbReference type="Google" id="ProtNLM"/>
    </source>
</evidence>
<sequence length="173" mass="18950">MKRMKRNLREGGGDAATEVYRISGSTPDKHLYFDVYSMRKWAMANVAEVTTFLDWGRAERLISSGAIDRNRITEHTIHNQMEPIIIGIGAAGPGNDQILDGGHRYVAYALGATAAGLAGAPLPLPAYPLTPDQWKQFLIPRFIAQTLGFDANYDSTDFQWPSGPVADDAAANR</sequence>
<reference evidence="1 2" key="1">
    <citation type="submission" date="2024-06" db="EMBL/GenBank/DDBJ databases">
        <authorList>
            <person name="Kaempfer P."/>
            <person name="Viver T."/>
        </authorList>
    </citation>
    <scope>NUCLEOTIDE SEQUENCE [LARGE SCALE GENOMIC DNA]</scope>
    <source>
        <strain evidence="1 2">ST-64</strain>
    </source>
</reference>
<gene>
    <name evidence="1" type="ORF">ABS767_02810</name>
</gene>
<accession>A0ABW8YIS4</accession>
<comment type="caution">
    <text evidence="1">The sequence shown here is derived from an EMBL/GenBank/DDBJ whole genome shotgun (WGS) entry which is preliminary data.</text>
</comment>
<protein>
    <recommendedName>
        <fullName evidence="3">ParB-like nuclease domain protein</fullName>
    </recommendedName>
</protein>